<dbReference type="EMBL" id="FUWJ01000022">
    <property type="protein sequence ID" value="SKA41528.1"/>
    <property type="molecule type" value="Genomic_DNA"/>
</dbReference>
<feature type="transmembrane region" description="Helical" evidence="18">
    <location>
        <begin position="801"/>
        <end position="821"/>
    </location>
</feature>
<keyword evidence="6" id="KW-1003">Cell membrane</keyword>
<dbReference type="Pfam" id="PF13246">
    <property type="entry name" value="Cation_ATPase"/>
    <property type="match status" value="1"/>
</dbReference>
<evidence type="ECO:0000256" key="2">
    <source>
        <dbReference type="ARBA" id="ARBA00004429"/>
    </source>
</evidence>
<dbReference type="InterPro" id="IPR023214">
    <property type="entry name" value="HAD_sf"/>
</dbReference>
<dbReference type="AlphaFoldDB" id="A0A1T4TMH8"/>
<feature type="domain" description="Cation-transporting P-type ATPase N-terminal" evidence="19">
    <location>
        <begin position="14"/>
        <end position="87"/>
    </location>
</feature>
<keyword evidence="10" id="KW-0547">Nucleotide-binding</keyword>
<accession>A0A1T4TMH8</accession>
<comment type="function">
    <text evidence="1">Mediates magnesium influx to the cytosol.</text>
</comment>
<dbReference type="InterPro" id="IPR059000">
    <property type="entry name" value="ATPase_P-type_domA"/>
</dbReference>
<keyword evidence="13" id="KW-1278">Translocase</keyword>
<dbReference type="SFLD" id="SFLDF00027">
    <property type="entry name" value="p-type_atpase"/>
    <property type="match status" value="1"/>
</dbReference>
<keyword evidence="8" id="KW-0597">Phosphoprotein</keyword>
<feature type="transmembrane region" description="Helical" evidence="18">
    <location>
        <begin position="285"/>
        <end position="309"/>
    </location>
</feature>
<dbReference type="GO" id="GO:0015444">
    <property type="term" value="F:P-type magnesium transporter activity"/>
    <property type="evidence" value="ECO:0007669"/>
    <property type="project" value="UniProtKB-EC"/>
</dbReference>
<evidence type="ECO:0000256" key="16">
    <source>
        <dbReference type="ARBA" id="ARBA00029806"/>
    </source>
</evidence>
<keyword evidence="11" id="KW-0067">ATP-binding</keyword>
<evidence type="ECO:0000259" key="19">
    <source>
        <dbReference type="SMART" id="SM00831"/>
    </source>
</evidence>
<dbReference type="Pfam" id="PF00689">
    <property type="entry name" value="Cation_ATPase_C"/>
    <property type="match status" value="1"/>
</dbReference>
<dbReference type="InterPro" id="IPR004014">
    <property type="entry name" value="ATPase_P-typ_cation-transptr_N"/>
</dbReference>
<dbReference type="Gene3D" id="1.20.1110.10">
    <property type="entry name" value="Calcium-transporting ATPase, transmembrane domain"/>
    <property type="match status" value="1"/>
</dbReference>
<evidence type="ECO:0000256" key="5">
    <source>
        <dbReference type="ARBA" id="ARBA00013555"/>
    </source>
</evidence>
<dbReference type="GO" id="GO:0005886">
    <property type="term" value="C:plasma membrane"/>
    <property type="evidence" value="ECO:0007669"/>
    <property type="project" value="UniProtKB-SubCell"/>
</dbReference>
<evidence type="ECO:0000256" key="14">
    <source>
        <dbReference type="ARBA" id="ARBA00022989"/>
    </source>
</evidence>
<keyword evidence="7" id="KW-0997">Cell inner membrane</keyword>
<evidence type="ECO:0000256" key="4">
    <source>
        <dbReference type="ARBA" id="ARBA00012786"/>
    </source>
</evidence>
<evidence type="ECO:0000256" key="15">
    <source>
        <dbReference type="ARBA" id="ARBA00023136"/>
    </source>
</evidence>
<dbReference type="InterPro" id="IPR006068">
    <property type="entry name" value="ATPase_P-typ_cation-transptr_C"/>
</dbReference>
<dbReference type="SFLD" id="SFLDS00003">
    <property type="entry name" value="Haloacid_Dehalogenase"/>
    <property type="match status" value="1"/>
</dbReference>
<dbReference type="STRING" id="225324.SAMN02745126_06502"/>
<evidence type="ECO:0000256" key="18">
    <source>
        <dbReference type="SAM" id="Phobius"/>
    </source>
</evidence>
<dbReference type="Proteomes" id="UP000190092">
    <property type="component" value="Unassembled WGS sequence"/>
</dbReference>
<name>A0A1T4TMH8_9HYPH</name>
<dbReference type="Gene3D" id="3.40.1110.10">
    <property type="entry name" value="Calcium-transporting ATPase, cytoplasmic domain N"/>
    <property type="match status" value="1"/>
</dbReference>
<feature type="transmembrane region" description="Helical" evidence="18">
    <location>
        <begin position="90"/>
        <end position="107"/>
    </location>
</feature>
<dbReference type="InterPro" id="IPR001757">
    <property type="entry name" value="P_typ_ATPase"/>
</dbReference>
<keyword evidence="12" id="KW-0460">Magnesium</keyword>
<evidence type="ECO:0000256" key="12">
    <source>
        <dbReference type="ARBA" id="ARBA00022842"/>
    </source>
</evidence>
<dbReference type="InterPro" id="IPR023298">
    <property type="entry name" value="ATPase_P-typ_TM_dom_sf"/>
</dbReference>
<dbReference type="SUPFAM" id="SSF81665">
    <property type="entry name" value="Calcium ATPase, transmembrane domain M"/>
    <property type="match status" value="1"/>
</dbReference>
<dbReference type="InterPro" id="IPR023299">
    <property type="entry name" value="ATPase_P-typ_cyto_dom_N"/>
</dbReference>
<dbReference type="InterPro" id="IPR018303">
    <property type="entry name" value="ATPase_P-typ_P_site"/>
</dbReference>
<dbReference type="NCBIfam" id="TIGR01494">
    <property type="entry name" value="ATPase_P-type"/>
    <property type="match status" value="2"/>
</dbReference>
<feature type="transmembrane region" description="Helical" evidence="18">
    <location>
        <begin position="735"/>
        <end position="758"/>
    </location>
</feature>
<feature type="transmembrane region" description="Helical" evidence="18">
    <location>
        <begin position="255"/>
        <end position="273"/>
    </location>
</feature>
<comment type="catalytic activity">
    <reaction evidence="17">
        <text>Mg(2+)(out) + ATP + H2O = Mg(2+)(in) + ADP + phosphate + H(+)</text>
        <dbReference type="Rhea" id="RHEA:10260"/>
        <dbReference type="ChEBI" id="CHEBI:15377"/>
        <dbReference type="ChEBI" id="CHEBI:15378"/>
        <dbReference type="ChEBI" id="CHEBI:18420"/>
        <dbReference type="ChEBI" id="CHEBI:30616"/>
        <dbReference type="ChEBI" id="CHEBI:43474"/>
        <dbReference type="ChEBI" id="CHEBI:456216"/>
        <dbReference type="EC" id="7.2.2.14"/>
    </reaction>
</comment>
<dbReference type="GO" id="GO:0016887">
    <property type="term" value="F:ATP hydrolysis activity"/>
    <property type="evidence" value="ECO:0007669"/>
    <property type="project" value="InterPro"/>
</dbReference>
<reference evidence="21" key="1">
    <citation type="submission" date="2017-02" db="EMBL/GenBank/DDBJ databases">
        <authorList>
            <person name="Varghese N."/>
            <person name="Submissions S."/>
        </authorList>
    </citation>
    <scope>NUCLEOTIDE SEQUENCE [LARGE SCALE GENOMIC DNA]</scope>
    <source>
        <strain evidence="21">ATCC 27094</strain>
    </source>
</reference>
<dbReference type="InterPro" id="IPR036412">
    <property type="entry name" value="HAD-like_sf"/>
</dbReference>
<evidence type="ECO:0000256" key="9">
    <source>
        <dbReference type="ARBA" id="ARBA00022692"/>
    </source>
</evidence>
<dbReference type="SMART" id="SM00831">
    <property type="entry name" value="Cation_ATPase_N"/>
    <property type="match status" value="1"/>
</dbReference>
<dbReference type="RefSeq" id="WP_085938232.1">
    <property type="nucleotide sequence ID" value="NZ_FUWJ01000022.1"/>
</dbReference>
<dbReference type="OrthoDB" id="391538at2"/>
<organism evidence="20 21">
    <name type="scientific">Enhydrobacter aerosaccus</name>
    <dbReference type="NCBI Taxonomy" id="225324"/>
    <lineage>
        <taxon>Bacteria</taxon>
        <taxon>Pseudomonadati</taxon>
        <taxon>Pseudomonadota</taxon>
        <taxon>Alphaproteobacteria</taxon>
        <taxon>Hyphomicrobiales</taxon>
        <taxon>Enhydrobacter</taxon>
    </lineage>
</organism>
<dbReference type="SUPFAM" id="SSF81653">
    <property type="entry name" value="Calcium ATPase, transduction domain A"/>
    <property type="match status" value="1"/>
</dbReference>
<dbReference type="GO" id="GO:0005524">
    <property type="term" value="F:ATP binding"/>
    <property type="evidence" value="ECO:0007669"/>
    <property type="project" value="UniProtKB-KW"/>
</dbReference>
<evidence type="ECO:0000256" key="11">
    <source>
        <dbReference type="ARBA" id="ARBA00022840"/>
    </source>
</evidence>
<evidence type="ECO:0000256" key="1">
    <source>
        <dbReference type="ARBA" id="ARBA00003954"/>
    </source>
</evidence>
<feature type="transmembrane region" description="Helical" evidence="18">
    <location>
        <begin position="770"/>
        <end position="789"/>
    </location>
</feature>
<dbReference type="Gene3D" id="2.70.150.10">
    <property type="entry name" value="Calcium-transporting ATPase, cytoplasmic transduction domain A"/>
    <property type="match status" value="1"/>
</dbReference>
<evidence type="ECO:0000256" key="8">
    <source>
        <dbReference type="ARBA" id="ARBA00022553"/>
    </source>
</evidence>
<dbReference type="SUPFAM" id="SSF56784">
    <property type="entry name" value="HAD-like"/>
    <property type="match status" value="1"/>
</dbReference>
<evidence type="ECO:0000256" key="17">
    <source>
        <dbReference type="ARBA" id="ARBA00047295"/>
    </source>
</evidence>
<keyword evidence="15 18" id="KW-0472">Membrane</keyword>
<dbReference type="InterPro" id="IPR044492">
    <property type="entry name" value="P_typ_ATPase_HD_dom"/>
</dbReference>
<keyword evidence="14 18" id="KW-1133">Transmembrane helix</keyword>
<dbReference type="NCBIfam" id="NF011702">
    <property type="entry name" value="PRK15122.1"/>
    <property type="match status" value="1"/>
</dbReference>
<feature type="transmembrane region" description="Helical" evidence="18">
    <location>
        <begin position="833"/>
        <end position="856"/>
    </location>
</feature>
<gene>
    <name evidence="20" type="ORF">SAMN02745126_06502</name>
</gene>
<evidence type="ECO:0000256" key="7">
    <source>
        <dbReference type="ARBA" id="ARBA00022519"/>
    </source>
</evidence>
<keyword evidence="21" id="KW-1185">Reference proteome</keyword>
<dbReference type="Gene3D" id="3.40.50.1000">
    <property type="entry name" value="HAD superfamily/HAD-like"/>
    <property type="match status" value="1"/>
</dbReference>
<dbReference type="Pfam" id="PF00122">
    <property type="entry name" value="E1-E2_ATPase"/>
    <property type="match status" value="1"/>
</dbReference>
<dbReference type="PROSITE" id="PS00154">
    <property type="entry name" value="ATPASE_E1_E2"/>
    <property type="match status" value="1"/>
</dbReference>
<evidence type="ECO:0000256" key="13">
    <source>
        <dbReference type="ARBA" id="ARBA00022967"/>
    </source>
</evidence>
<evidence type="ECO:0000256" key="10">
    <source>
        <dbReference type="ARBA" id="ARBA00022741"/>
    </source>
</evidence>
<dbReference type="PANTHER" id="PTHR42861">
    <property type="entry name" value="CALCIUM-TRANSPORTING ATPASE"/>
    <property type="match status" value="1"/>
</dbReference>
<proteinExistence type="inferred from homology"/>
<evidence type="ECO:0000256" key="3">
    <source>
        <dbReference type="ARBA" id="ARBA00008746"/>
    </source>
</evidence>
<dbReference type="InterPro" id="IPR008250">
    <property type="entry name" value="ATPase_P-typ_transduc_dom_A_sf"/>
</dbReference>
<dbReference type="InterPro" id="IPR006415">
    <property type="entry name" value="P-type_ATPase_IIIB"/>
</dbReference>
<dbReference type="EC" id="7.2.2.14" evidence="4"/>
<sequence>MPLDSSDSDKGFAELCGLSPTDICARLDASPNGLAEEEAARRLRQYGPNRVAGERRATVLEELWSVARNPLNALLLGLAVVSYFLGDVRAAIVIAVMVLLAVGTAFIQQHRSNRAAAELRAMVHTTASVRRLPAPADDPFREIAIDQLVPGDVVSLSAGDMIPADLRLLDAKDLFVNQAALTGEAMPVEKFGHACDKGEGAFDLGNICFMGANVVSGYATGLIVRTGPRTYFGRLAHEIVGRRVPTAFDRGIDRFTWLMIRFMAAMVPSVFLINGLTKGNWLEALFFAVAVAVGLTPEMLPMIVTVNLAKGAIILSRAKVIVKRLHAIQNLGAMDILCTDKTGTLTQDRIILKRHLDIYGNESQRVLQYAFLNSHFQSGLRNLLDRAVLAHGELHLTHGAESGYSKVDEIPFDFARRRLSVVVAREDGKHVLICKGAVEEIFAVCTRYAVDGETGALDESHFAAAVEETRALNADGFRVVAVAYKELDAAKATYSVADEADLVLLGYIAFLDPPKETAREALSALAAKGVRVKVVTGDNEVITRKICNEVGLVAGEILTGGRIEKMGDAELAELAARTTVFAKVSPAQKERVVKALRAQGHVVGFLGDGINDSAALKVADVGISVDSAVDIAKESADIILLEKSLLVLHAGVIEGRRIFANIVKYIRMGASSNFGNMFSVLGASLFLPFLPMAPLQILTNNLLYDFSQTAIPTDNVDEEYVAQPRSWDIGKLFRFILFIGPMSSIFDYATYGMMLFIFDAWTNPALFQTGWFVESLLTQTLIIHIIRTARIPFVQSHASPALIATTIIICAIGIALPYTWIGGALGFVPLPALYWPLVAAMLLAYAVLTHLVKVWFVHRWGL</sequence>
<comment type="similarity">
    <text evidence="3">Belongs to the cation transport ATPase (P-type) (TC 3.A.3) family. Type IIIB subfamily.</text>
</comment>
<dbReference type="SFLD" id="SFLDG00002">
    <property type="entry name" value="C1.7:_P-type_atpase_like"/>
    <property type="match status" value="1"/>
</dbReference>
<evidence type="ECO:0000313" key="21">
    <source>
        <dbReference type="Proteomes" id="UP000190092"/>
    </source>
</evidence>
<comment type="subcellular location">
    <subcellularLocation>
        <location evidence="2">Cell inner membrane</location>
        <topology evidence="2">Multi-pass membrane protein</topology>
    </subcellularLocation>
</comment>
<dbReference type="Pfam" id="PF00690">
    <property type="entry name" value="Cation_ATPase_N"/>
    <property type="match status" value="1"/>
</dbReference>
<protein>
    <recommendedName>
        <fullName evidence="5">Magnesium-transporting ATPase, P-type 1</fullName>
        <ecNumber evidence="4">7.2.2.14</ecNumber>
    </recommendedName>
    <alternativeName>
        <fullName evidence="16">Mg(2+) transport ATPase, P-type 1</fullName>
    </alternativeName>
</protein>
<dbReference type="NCBIfam" id="TIGR01524">
    <property type="entry name" value="ATPase-IIIB_Mg"/>
    <property type="match status" value="1"/>
</dbReference>
<evidence type="ECO:0000313" key="20">
    <source>
        <dbReference type="EMBL" id="SKA41528.1"/>
    </source>
</evidence>
<dbReference type="PRINTS" id="PR01836">
    <property type="entry name" value="MGATPASE"/>
</dbReference>
<keyword evidence="9 18" id="KW-0812">Transmembrane</keyword>
<evidence type="ECO:0000256" key="6">
    <source>
        <dbReference type="ARBA" id="ARBA00022475"/>
    </source>
</evidence>
<dbReference type="CDD" id="cd02077">
    <property type="entry name" value="P-type_ATPase_Mg"/>
    <property type="match status" value="1"/>
</dbReference>